<dbReference type="NCBIfam" id="TIGR02436">
    <property type="entry name" value="four helix bundle protein"/>
    <property type="match status" value="1"/>
</dbReference>
<evidence type="ECO:0000313" key="1">
    <source>
        <dbReference type="EMBL" id="MBK1617164.1"/>
    </source>
</evidence>
<comment type="caution">
    <text evidence="1">The sequence shown here is derived from an EMBL/GenBank/DDBJ whole genome shotgun (WGS) entry which is preliminary data.</text>
</comment>
<dbReference type="Gene3D" id="1.20.1440.60">
    <property type="entry name" value="23S rRNA-intervening sequence"/>
    <property type="match status" value="1"/>
</dbReference>
<dbReference type="AlphaFoldDB" id="A0A9X0W5F4"/>
<protein>
    <recommendedName>
        <fullName evidence="3">Four helix bundle protein</fullName>
    </recommendedName>
</protein>
<dbReference type="Proteomes" id="UP001138768">
    <property type="component" value="Unassembled WGS sequence"/>
</dbReference>
<dbReference type="CDD" id="cd16377">
    <property type="entry name" value="23S_rRNA_IVP_like"/>
    <property type="match status" value="1"/>
</dbReference>
<evidence type="ECO:0000313" key="2">
    <source>
        <dbReference type="Proteomes" id="UP001138768"/>
    </source>
</evidence>
<dbReference type="RefSeq" id="WP_200237409.1">
    <property type="nucleotide sequence ID" value="NZ_NRRY01000002.1"/>
</dbReference>
<dbReference type="PANTHER" id="PTHR38471:SF2">
    <property type="entry name" value="FOUR HELIX BUNDLE PROTEIN"/>
    <property type="match status" value="1"/>
</dbReference>
<dbReference type="PANTHER" id="PTHR38471">
    <property type="entry name" value="FOUR HELIX BUNDLE PROTEIN"/>
    <property type="match status" value="1"/>
</dbReference>
<proteinExistence type="predicted"/>
<evidence type="ECO:0008006" key="3">
    <source>
        <dbReference type="Google" id="ProtNLM"/>
    </source>
</evidence>
<dbReference type="InterPro" id="IPR012657">
    <property type="entry name" value="23S_rRNA-intervening_sequence"/>
</dbReference>
<dbReference type="InterPro" id="IPR036583">
    <property type="entry name" value="23S_rRNA_IVS_sf"/>
</dbReference>
<dbReference type="EMBL" id="NRRY01000002">
    <property type="protein sequence ID" value="MBK1617164.1"/>
    <property type="molecule type" value="Genomic_DNA"/>
</dbReference>
<keyword evidence="2" id="KW-1185">Reference proteome</keyword>
<organism evidence="1 2">
    <name type="scientific">Lamprobacter modestohalophilus</name>
    <dbReference type="NCBI Taxonomy" id="1064514"/>
    <lineage>
        <taxon>Bacteria</taxon>
        <taxon>Pseudomonadati</taxon>
        <taxon>Pseudomonadota</taxon>
        <taxon>Gammaproteobacteria</taxon>
        <taxon>Chromatiales</taxon>
        <taxon>Chromatiaceae</taxon>
        <taxon>Lamprobacter</taxon>
    </lineage>
</organism>
<reference evidence="1 2" key="1">
    <citation type="journal article" date="2020" name="Microorganisms">
        <title>Osmotic Adaptation and Compatible Solute Biosynthesis of Phototrophic Bacteria as Revealed from Genome Analyses.</title>
        <authorList>
            <person name="Imhoff J.F."/>
            <person name="Rahn T."/>
            <person name="Kunzel S."/>
            <person name="Keller A."/>
            <person name="Neulinger S.C."/>
        </authorList>
    </citation>
    <scope>NUCLEOTIDE SEQUENCE [LARGE SCALE GENOMIC DNA]</scope>
    <source>
        <strain evidence="1 2">DSM 25653</strain>
    </source>
</reference>
<gene>
    <name evidence="1" type="ORF">CKO42_01600</name>
</gene>
<accession>A0A9X0W5F4</accession>
<dbReference type="SUPFAM" id="SSF158446">
    <property type="entry name" value="IVS-encoded protein-like"/>
    <property type="match status" value="1"/>
</dbReference>
<name>A0A9X0W5F4_9GAMM</name>
<sequence>MHYREAIVWQKAMLAAREVYRLVPRLPREETYGMRSQITRAAVSIPANIAEGWTGESDREKMQFLAIAQGSLAETETLLTLCEQIGWFPEQRLLERHRRCFLRDQFAG</sequence>
<dbReference type="Pfam" id="PF05635">
    <property type="entry name" value="23S_rRNA_IVP"/>
    <property type="match status" value="1"/>
</dbReference>